<feature type="chain" id="PRO_5040821855" description="Entericidin" evidence="2">
    <location>
        <begin position="21"/>
        <end position="60"/>
    </location>
</feature>
<dbReference type="RefSeq" id="WP_233796875.1">
    <property type="nucleotide sequence ID" value="NZ_CP098805.1"/>
</dbReference>
<evidence type="ECO:0008006" key="7">
    <source>
        <dbReference type="Google" id="ProtNLM"/>
    </source>
</evidence>
<dbReference type="Proteomes" id="UP001139411">
    <property type="component" value="Unassembled WGS sequence"/>
</dbReference>
<dbReference type="Proteomes" id="UP001055420">
    <property type="component" value="Chromosome"/>
</dbReference>
<name>A0A9X1QEZ3_9BACT</name>
<reference evidence="3" key="1">
    <citation type="submission" date="2022-01" db="EMBL/GenBank/DDBJ databases">
        <title>Novel species in genus Dyadobacter.</title>
        <authorList>
            <person name="Ma C."/>
        </authorList>
    </citation>
    <scope>NUCLEOTIDE SEQUENCE</scope>
    <source>
        <strain evidence="4">CY22</strain>
        <strain evidence="3">CY357</strain>
    </source>
</reference>
<accession>A0A9X1QEZ3</accession>
<dbReference type="EMBL" id="JAKFFV010000012">
    <property type="protein sequence ID" value="MCF2500460.1"/>
    <property type="molecule type" value="Genomic_DNA"/>
</dbReference>
<organism evidence="3 6">
    <name type="scientific">Dyadobacter chenhuakuii</name>
    <dbReference type="NCBI Taxonomy" id="2909339"/>
    <lineage>
        <taxon>Bacteria</taxon>
        <taxon>Pseudomonadati</taxon>
        <taxon>Bacteroidota</taxon>
        <taxon>Cytophagia</taxon>
        <taxon>Cytophagales</taxon>
        <taxon>Spirosomataceae</taxon>
        <taxon>Dyadobacter</taxon>
    </lineage>
</organism>
<evidence type="ECO:0000313" key="3">
    <source>
        <dbReference type="EMBL" id="MCF2500460.1"/>
    </source>
</evidence>
<protein>
    <recommendedName>
        <fullName evidence="7">Entericidin</fullName>
    </recommendedName>
</protein>
<evidence type="ECO:0000256" key="2">
    <source>
        <dbReference type="SAM" id="SignalP"/>
    </source>
</evidence>
<feature type="signal peptide" evidence="2">
    <location>
        <begin position="1"/>
        <end position="20"/>
    </location>
</feature>
<dbReference type="EMBL" id="CP098805">
    <property type="protein sequence ID" value="USJ31157.1"/>
    <property type="molecule type" value="Genomic_DNA"/>
</dbReference>
<evidence type="ECO:0000256" key="1">
    <source>
        <dbReference type="SAM" id="MobiDB-lite"/>
    </source>
</evidence>
<dbReference type="AlphaFoldDB" id="A0A9X1QEZ3"/>
<dbReference type="PROSITE" id="PS51257">
    <property type="entry name" value="PROKAR_LIPOPROTEIN"/>
    <property type="match status" value="1"/>
</dbReference>
<evidence type="ECO:0000313" key="5">
    <source>
        <dbReference type="Proteomes" id="UP001055420"/>
    </source>
</evidence>
<evidence type="ECO:0000313" key="4">
    <source>
        <dbReference type="EMBL" id="USJ31157.1"/>
    </source>
</evidence>
<evidence type="ECO:0000313" key="6">
    <source>
        <dbReference type="Proteomes" id="UP001139411"/>
    </source>
</evidence>
<sequence length="60" mass="6218">MKAIVRVVSFLSLSALLSLAACNGNKNAEGTEGNMDSTGVDTMQTEMGTDTMSTDSAGRM</sequence>
<keyword evidence="2" id="KW-0732">Signal</keyword>
<feature type="region of interest" description="Disordered" evidence="1">
    <location>
        <begin position="24"/>
        <end position="60"/>
    </location>
</feature>
<proteinExistence type="predicted"/>
<keyword evidence="5" id="KW-1185">Reference proteome</keyword>
<gene>
    <name evidence="3" type="ORF">L0661_19230</name>
    <name evidence="4" type="ORF">NFI80_00145</name>
</gene>